<dbReference type="AlphaFoldDB" id="A0A7I9XLP0"/>
<proteinExistence type="predicted"/>
<evidence type="ECO:0000313" key="2">
    <source>
        <dbReference type="EMBL" id="GFG70829.1"/>
    </source>
</evidence>
<sequence>MAAVAARAGAGRTIGTRPTGTTGPTVAAVAPRAHAEKVLGLTRGTTVAAVTGTQRSGAVTAGATVTAVAPPLTTVATVTTVSPQATSATITAIADTTGMTTVTTDDALKVRRPTSTTIAEPQPTGLTVRVELGAISTVADHPAKADRHRREQLIDHTVDTRTDIRVNPVLQQRVHRQIERLLPLLRVIGIPQPEQPALGSTRDTPRRDVEQLKPRLRTAVIDTEEVPERVQAEIIGVRSRRGRQRRHPKPQKRRHRRRRRQRPTVLRSTITVALTSHFAAPESLSLQAENADNVRGNGSYRFIGRLTNRKSERSLLR</sequence>
<accession>A0A7I9XLP0</accession>
<comment type="caution">
    <text evidence="2">The sequence shown here is derived from an EMBL/GenBank/DDBJ whole genome shotgun (WGS) entry which is preliminary data.</text>
</comment>
<evidence type="ECO:0000256" key="1">
    <source>
        <dbReference type="SAM" id="MobiDB-lite"/>
    </source>
</evidence>
<dbReference type="Proteomes" id="UP000465263">
    <property type="component" value="Unassembled WGS sequence"/>
</dbReference>
<feature type="compositionally biased region" description="Basic residues" evidence="1">
    <location>
        <begin position="238"/>
        <end position="262"/>
    </location>
</feature>
<gene>
    <name evidence="2" type="ORF">MSEN_25490</name>
</gene>
<name>A0A7I9XLP0_9MYCO</name>
<protein>
    <submittedName>
        <fullName evidence="2">Uncharacterized protein</fullName>
    </submittedName>
</protein>
<reference evidence="2 3" key="1">
    <citation type="journal article" date="2019" name="Emerg. Microbes Infect.">
        <title>Comprehensive subspecies identification of 175 nontuberculous mycobacteria species based on 7547 genomic profiles.</title>
        <authorList>
            <person name="Matsumoto Y."/>
            <person name="Kinjo T."/>
            <person name="Motooka D."/>
            <person name="Nabeya D."/>
            <person name="Jung N."/>
            <person name="Uechi K."/>
            <person name="Horii T."/>
            <person name="Iida T."/>
            <person name="Fujita J."/>
            <person name="Nakamura S."/>
        </authorList>
    </citation>
    <scope>NUCLEOTIDE SEQUENCE [LARGE SCALE GENOMIC DNA]</scope>
    <source>
        <strain evidence="2 3">JCM 16017</strain>
    </source>
</reference>
<dbReference type="EMBL" id="BLKV01000002">
    <property type="protein sequence ID" value="GFG70829.1"/>
    <property type="molecule type" value="Genomic_DNA"/>
</dbReference>
<organism evidence="2 3">
    <name type="scientific">Mycolicibacter senuensis</name>
    <dbReference type="NCBI Taxonomy" id="386913"/>
    <lineage>
        <taxon>Bacteria</taxon>
        <taxon>Bacillati</taxon>
        <taxon>Actinomycetota</taxon>
        <taxon>Actinomycetes</taxon>
        <taxon>Mycobacteriales</taxon>
        <taxon>Mycobacteriaceae</taxon>
        <taxon>Mycolicibacter</taxon>
    </lineage>
</organism>
<evidence type="ECO:0000313" key="3">
    <source>
        <dbReference type="Proteomes" id="UP000465263"/>
    </source>
</evidence>
<keyword evidence="3" id="KW-1185">Reference proteome</keyword>
<feature type="region of interest" description="Disordered" evidence="1">
    <location>
        <begin position="1"/>
        <end position="24"/>
    </location>
</feature>
<feature type="region of interest" description="Disordered" evidence="1">
    <location>
        <begin position="236"/>
        <end position="265"/>
    </location>
</feature>